<evidence type="ECO:0000259" key="3">
    <source>
        <dbReference type="Pfam" id="PF18972"/>
    </source>
</evidence>
<dbReference type="GO" id="GO:0005829">
    <property type="term" value="C:cytosol"/>
    <property type="evidence" value="ECO:0007669"/>
    <property type="project" value="TreeGrafter"/>
</dbReference>
<name>A0A9J6BJQ0_POLVA</name>
<dbReference type="Pfam" id="PF18972">
    <property type="entry name" value="Wheel"/>
    <property type="match status" value="1"/>
</dbReference>
<dbReference type="Gene3D" id="1.25.40.10">
    <property type="entry name" value="Tetratricopeptide repeat domain"/>
    <property type="match status" value="1"/>
</dbReference>
<dbReference type="PANTHER" id="PTHR46035:SF1">
    <property type="entry name" value="TETRATRICOPEPTIDE REPEAT PROTEIN 4"/>
    <property type="match status" value="1"/>
</dbReference>
<comment type="caution">
    <text evidence="4">The sequence shown here is derived from an EMBL/GenBank/DDBJ whole genome shotgun (WGS) entry which is preliminary data.</text>
</comment>
<dbReference type="GO" id="GO:0030544">
    <property type="term" value="F:Hsp70 protein binding"/>
    <property type="evidence" value="ECO:0007669"/>
    <property type="project" value="TreeGrafter"/>
</dbReference>
<feature type="domain" description="Cns1/TTC4 wheel" evidence="3">
    <location>
        <begin position="277"/>
        <end position="379"/>
    </location>
</feature>
<reference evidence="4" key="1">
    <citation type="submission" date="2021-03" db="EMBL/GenBank/DDBJ databases">
        <title>Chromosome level genome of the anhydrobiotic midge Polypedilum vanderplanki.</title>
        <authorList>
            <person name="Yoshida Y."/>
            <person name="Kikawada T."/>
            <person name="Gusev O."/>
        </authorList>
    </citation>
    <scope>NUCLEOTIDE SEQUENCE</scope>
    <source>
        <strain evidence="4">NIAS01</strain>
        <tissue evidence="4">Whole body or cell culture</tissue>
    </source>
</reference>
<dbReference type="EMBL" id="JADBJN010000003">
    <property type="protein sequence ID" value="KAG5670113.1"/>
    <property type="molecule type" value="Genomic_DNA"/>
</dbReference>
<proteinExistence type="predicted"/>
<dbReference type="InterPro" id="IPR011990">
    <property type="entry name" value="TPR-like_helical_dom_sf"/>
</dbReference>
<dbReference type="Proteomes" id="UP001107558">
    <property type="component" value="Chromosome 3"/>
</dbReference>
<evidence type="ECO:0000256" key="2">
    <source>
        <dbReference type="ARBA" id="ARBA00022803"/>
    </source>
</evidence>
<evidence type="ECO:0000256" key="1">
    <source>
        <dbReference type="ARBA" id="ARBA00022737"/>
    </source>
</evidence>
<keyword evidence="5" id="KW-1185">Reference proteome</keyword>
<sequence>METKQKLTDEERLKLAEKLDKDLDDFINSFEKKRYTDGWPEDKWREEIDKHPFFMKRAPEPGEDVHPMLEGLQQLKFDPEENTPEELAEKYKEDGNYWMKHKKYRIAIMNYTEGLGQKLDNHEMIATLFNNRSAAHYFLQNYRSAILDAELAIKHKEDYTKAKIRLLKCKMELKKYDEVCKHAEEYLTSDPTNKEILEIHKLAMTKKAEILRNERKNQMQEKKKRQEFQTLVQALIQRKAKFEEIRDSKNLSSLLTPEILKPKIEPLENSSVSIDKHGVIYWPIVFCYPEFQLTDIQQQVHEMETIHECLEDMFALDQESPHNYKNPDSMNIYFENRLTGKIHKVDSQKPIKDLISDDNFIIHSGYLTFYVIPKDSKAEIEFLNQKRKPIV</sequence>
<dbReference type="InterPro" id="IPR044059">
    <property type="entry name" value="Csn1/TTC4_wheel"/>
</dbReference>
<dbReference type="GO" id="GO:0006457">
    <property type="term" value="P:protein folding"/>
    <property type="evidence" value="ECO:0007669"/>
    <property type="project" value="TreeGrafter"/>
</dbReference>
<dbReference type="OrthoDB" id="420195at2759"/>
<evidence type="ECO:0000313" key="4">
    <source>
        <dbReference type="EMBL" id="KAG5670113.1"/>
    </source>
</evidence>
<keyword evidence="1" id="KW-0677">Repeat</keyword>
<dbReference type="AlphaFoldDB" id="A0A9J6BJQ0"/>
<dbReference type="SUPFAM" id="SSF48452">
    <property type="entry name" value="TPR-like"/>
    <property type="match status" value="1"/>
</dbReference>
<keyword evidence="2" id="KW-0802">TPR repeat</keyword>
<gene>
    <name evidence="4" type="ORF">PVAND_000396</name>
</gene>
<evidence type="ECO:0000313" key="5">
    <source>
        <dbReference type="Proteomes" id="UP001107558"/>
    </source>
</evidence>
<dbReference type="GO" id="GO:0005634">
    <property type="term" value="C:nucleus"/>
    <property type="evidence" value="ECO:0007669"/>
    <property type="project" value="TreeGrafter"/>
</dbReference>
<accession>A0A9J6BJQ0</accession>
<dbReference type="GO" id="GO:0051879">
    <property type="term" value="F:Hsp90 protein binding"/>
    <property type="evidence" value="ECO:0007669"/>
    <property type="project" value="InterPro"/>
</dbReference>
<protein>
    <recommendedName>
        <fullName evidence="3">Cns1/TTC4 wheel domain-containing protein</fullName>
    </recommendedName>
</protein>
<dbReference type="PANTHER" id="PTHR46035">
    <property type="entry name" value="TETRATRICOPEPTIDE REPEAT PROTEIN 4"/>
    <property type="match status" value="1"/>
</dbReference>
<organism evidence="4 5">
    <name type="scientific">Polypedilum vanderplanki</name>
    <name type="common">Sleeping chironomid midge</name>
    <dbReference type="NCBI Taxonomy" id="319348"/>
    <lineage>
        <taxon>Eukaryota</taxon>
        <taxon>Metazoa</taxon>
        <taxon>Ecdysozoa</taxon>
        <taxon>Arthropoda</taxon>
        <taxon>Hexapoda</taxon>
        <taxon>Insecta</taxon>
        <taxon>Pterygota</taxon>
        <taxon>Neoptera</taxon>
        <taxon>Endopterygota</taxon>
        <taxon>Diptera</taxon>
        <taxon>Nematocera</taxon>
        <taxon>Chironomoidea</taxon>
        <taxon>Chironomidae</taxon>
        <taxon>Chironominae</taxon>
        <taxon>Polypedilum</taxon>
        <taxon>Polypedilum</taxon>
    </lineage>
</organism>